<dbReference type="InterPro" id="IPR053139">
    <property type="entry name" value="Surface_bspA-like"/>
</dbReference>
<dbReference type="PANTHER" id="PTHR45661">
    <property type="entry name" value="SURFACE ANTIGEN"/>
    <property type="match status" value="1"/>
</dbReference>
<name>A0ABX5B6B3_9SPIR</name>
<organism evidence="1 2">
    <name type="scientific">Brachyspira murdochii</name>
    <dbReference type="NCBI Taxonomy" id="84378"/>
    <lineage>
        <taxon>Bacteria</taxon>
        <taxon>Pseudomonadati</taxon>
        <taxon>Spirochaetota</taxon>
        <taxon>Spirochaetia</taxon>
        <taxon>Brachyspirales</taxon>
        <taxon>Brachyspiraceae</taxon>
        <taxon>Brachyspira</taxon>
    </lineage>
</organism>
<dbReference type="PROSITE" id="PS51257">
    <property type="entry name" value="PROKAR_LIPOPROTEIN"/>
    <property type="match status" value="1"/>
</dbReference>
<gene>
    <name evidence="1" type="ORF">DJ52_03160</name>
</gene>
<dbReference type="SUPFAM" id="SSF52058">
    <property type="entry name" value="L domain-like"/>
    <property type="match status" value="1"/>
</dbReference>
<protein>
    <recommendedName>
        <fullName evidence="3">Surface antigen BspA like protein</fullName>
    </recommendedName>
</protein>
<sequence>MIKNILLILLSVLVFVSCSAEIISPSSNSSINGGGGIVPTEEELIAKYGIDIGLEDSIISRKIEENLKSYYEEMGSYRVIFTGTPKDYMGGAESISILIVKSAVKINNAKNIDVDIRNIDFKNGSINEMMFSGETISDDIILNFIFQNNQIKIIESMAFMNLGNIKQITIPNSVTMIGEYGFVYCYQLERLEFESGIQIIWASSFLVAEKLKELIIPDTVKSIEAESLGNCGLTELIIPASVTSIGDYSFVSSINLTALIYLGKTPNDVTTVGKNIFYGCDKLTTLIIPNADNPNDPAWKTFLGANFTTVKKQ</sequence>
<evidence type="ECO:0000313" key="1">
    <source>
        <dbReference type="EMBL" id="PPS22718.1"/>
    </source>
</evidence>
<evidence type="ECO:0008006" key="3">
    <source>
        <dbReference type="Google" id="ProtNLM"/>
    </source>
</evidence>
<comment type="caution">
    <text evidence="1">The sequence shown here is derived from an EMBL/GenBank/DDBJ whole genome shotgun (WGS) entry which is preliminary data.</text>
</comment>
<dbReference type="Gene3D" id="3.80.10.10">
    <property type="entry name" value="Ribonuclease Inhibitor"/>
    <property type="match status" value="1"/>
</dbReference>
<accession>A0ABX5B6B3</accession>
<dbReference type="Proteomes" id="UP000238924">
    <property type="component" value="Unassembled WGS sequence"/>
</dbReference>
<evidence type="ECO:0000313" key="2">
    <source>
        <dbReference type="Proteomes" id="UP000238924"/>
    </source>
</evidence>
<proteinExistence type="predicted"/>
<dbReference type="EMBL" id="JJMJ01000049">
    <property type="protein sequence ID" value="PPS22718.1"/>
    <property type="molecule type" value="Genomic_DNA"/>
</dbReference>
<keyword evidence="2" id="KW-1185">Reference proteome</keyword>
<dbReference type="Pfam" id="PF13306">
    <property type="entry name" value="LRR_5"/>
    <property type="match status" value="2"/>
</dbReference>
<dbReference type="InterPro" id="IPR032675">
    <property type="entry name" value="LRR_dom_sf"/>
</dbReference>
<dbReference type="PANTHER" id="PTHR45661:SF3">
    <property type="entry name" value="IG-LIKE DOMAIN-CONTAINING PROTEIN"/>
    <property type="match status" value="1"/>
</dbReference>
<reference evidence="1 2" key="1">
    <citation type="submission" date="2014-04" db="EMBL/GenBank/DDBJ databases">
        <title>Whole genome sequence of 'Brachyspira hampsonii' D13-03603F2.</title>
        <authorList>
            <person name="Patterson A.H."/>
            <person name="Chaban B."/>
            <person name="Fernando C."/>
            <person name="Harding J.C."/>
            <person name="Hill J.E."/>
        </authorList>
    </citation>
    <scope>NUCLEOTIDE SEQUENCE [LARGE SCALE GENOMIC DNA]</scope>
    <source>
        <strain evidence="1 2">D13-03603F2</strain>
    </source>
</reference>
<dbReference type="RefSeq" id="WP_104618059.1">
    <property type="nucleotide sequence ID" value="NZ_JJMJ01000049.1"/>
</dbReference>
<dbReference type="InterPro" id="IPR026906">
    <property type="entry name" value="LRR_5"/>
</dbReference>